<gene>
    <name evidence="1" type="ORF">G8Z18_004399</name>
</gene>
<comment type="caution">
    <text evidence="1">The sequence shown here is derived from an EMBL/GenBank/DDBJ whole genome shotgun (WGS) entry which is preliminary data.</text>
</comment>
<sequence>MSSPPSLSQKADIIVPAFNEQSAELVSVGINSPAIETSIPETLARKKKEKTPFPAFPTLDQGVYLREYGKRK</sequence>
<protein>
    <submittedName>
        <fullName evidence="1">Uncharacterized protein</fullName>
    </submittedName>
</protein>
<name>A0A761KVS0_SALER</name>
<reference evidence="1" key="2">
    <citation type="submission" date="2020-02" db="EMBL/GenBank/DDBJ databases">
        <authorList>
            <consortium name="NCBI Pathogen Detection Project"/>
        </authorList>
    </citation>
    <scope>NUCLEOTIDE SEQUENCE</scope>
    <source>
        <strain evidence="1">MA.S/20050497</strain>
    </source>
</reference>
<evidence type="ECO:0000313" key="1">
    <source>
        <dbReference type="EMBL" id="HAG3149679.1"/>
    </source>
</evidence>
<organism evidence="1">
    <name type="scientific">Salmonella enterica</name>
    <name type="common">Salmonella choleraesuis</name>
    <dbReference type="NCBI Taxonomy" id="28901"/>
    <lineage>
        <taxon>Bacteria</taxon>
        <taxon>Pseudomonadati</taxon>
        <taxon>Pseudomonadota</taxon>
        <taxon>Gammaproteobacteria</taxon>
        <taxon>Enterobacterales</taxon>
        <taxon>Enterobacteriaceae</taxon>
        <taxon>Salmonella</taxon>
    </lineage>
</organism>
<dbReference type="AlphaFoldDB" id="A0A761KVS0"/>
<proteinExistence type="predicted"/>
<dbReference type="EMBL" id="DAAXYS010000084">
    <property type="protein sequence ID" value="HAG3149679.1"/>
    <property type="molecule type" value="Genomic_DNA"/>
</dbReference>
<reference evidence="1" key="1">
    <citation type="journal article" date="2018" name="Genome Biol.">
        <title>SKESA: strategic k-mer extension for scrupulous assemblies.</title>
        <authorList>
            <person name="Souvorov A."/>
            <person name="Agarwala R."/>
            <person name="Lipman D.J."/>
        </authorList>
    </citation>
    <scope>NUCLEOTIDE SEQUENCE</scope>
    <source>
        <strain evidence="1">MA.S/20050497</strain>
    </source>
</reference>
<accession>A0A761KVS0</accession>